<dbReference type="Pfam" id="PF01612">
    <property type="entry name" value="DNA_pol_A_exo1"/>
    <property type="match status" value="1"/>
</dbReference>
<reference evidence="2" key="1">
    <citation type="journal article" date="2017" name="ISME J.">
        <title>Novel chaperonins are prevalent in the virioplankton and demonstrate links to viral biology and ecology.</title>
        <authorList>
            <person name="Marine R.L."/>
            <person name="Nasko D.J."/>
            <person name="Wray J."/>
            <person name="Polson S.W."/>
            <person name="Wommack K.E."/>
        </authorList>
    </citation>
    <scope>NUCLEOTIDE SEQUENCE</scope>
</reference>
<dbReference type="InterPro" id="IPR012337">
    <property type="entry name" value="RNaseH-like_sf"/>
</dbReference>
<dbReference type="GO" id="GO:0003676">
    <property type="term" value="F:nucleic acid binding"/>
    <property type="evidence" value="ECO:0007669"/>
    <property type="project" value="InterPro"/>
</dbReference>
<dbReference type="InterPro" id="IPR036397">
    <property type="entry name" value="RNaseH_sf"/>
</dbReference>
<evidence type="ECO:0000259" key="1">
    <source>
        <dbReference type="Pfam" id="PF01612"/>
    </source>
</evidence>
<evidence type="ECO:0000313" key="2">
    <source>
        <dbReference type="EMBL" id="AQM32718.1"/>
    </source>
</evidence>
<organism evidence="2">
    <name type="scientific">uncultured virus</name>
    <dbReference type="NCBI Taxonomy" id="340016"/>
    <lineage>
        <taxon>Viruses</taxon>
        <taxon>environmental samples</taxon>
    </lineage>
</organism>
<gene>
    <name evidence="2" type="primary">POLA</name>
</gene>
<dbReference type="InterPro" id="IPR036895">
    <property type="entry name" value="Uracil-DNA_glycosylase-like_sf"/>
</dbReference>
<dbReference type="GO" id="GO:0006139">
    <property type="term" value="P:nucleobase-containing compound metabolic process"/>
    <property type="evidence" value="ECO:0007669"/>
    <property type="project" value="InterPro"/>
</dbReference>
<dbReference type="SUPFAM" id="SSF52141">
    <property type="entry name" value="Uracil-DNA glycosylase-like"/>
    <property type="match status" value="1"/>
</dbReference>
<dbReference type="EMBL" id="KU595552">
    <property type="protein sequence ID" value="AQM32718.1"/>
    <property type="molecule type" value="Genomic_DNA"/>
</dbReference>
<sequence>MDLENLLQNFDKDEKTKDYSSTDIGDEKIVFITTCQYRERGSLYDFNDHEYAAVKILLDKTGVPEGHYQFVPAIREPNISEDDLTTADYNTNRPFLYEDLDQIKPELIIPLGNVAMKTLLKKSGLFNKRGKEFEHEGCPVVPTYSSDLVFLEPKLRKLFVQDVENAYNKFILNKNKFDGTGYVLCKTIEQFNEQMDNLKNYDAVGADIETTGLDFKKDVMSTIAFSYGENQAFTVPIHHRESPFDDKDKEIIRERLSDLMADASIEKIFHNCQFDLKFLMTFGIKDFNNIGDTKIMHSLLDENLPHSLMDLVKEYFPQELEKF</sequence>
<dbReference type="Gene3D" id="3.40.470.10">
    <property type="entry name" value="Uracil-DNA glycosylase-like domain"/>
    <property type="match status" value="1"/>
</dbReference>
<dbReference type="SUPFAM" id="SSF53098">
    <property type="entry name" value="Ribonuclease H-like"/>
    <property type="match status" value="1"/>
</dbReference>
<protein>
    <submittedName>
        <fullName evidence="2">DNA polymerase A</fullName>
    </submittedName>
</protein>
<feature type="domain" description="3'-5' exonuclease" evidence="1">
    <location>
        <begin position="183"/>
        <end position="322"/>
    </location>
</feature>
<proteinExistence type="predicted"/>
<accession>A0A240F7E3</accession>
<name>A0A240F7E3_9VIRU</name>
<dbReference type="GO" id="GO:0008408">
    <property type="term" value="F:3'-5' exonuclease activity"/>
    <property type="evidence" value="ECO:0007669"/>
    <property type="project" value="InterPro"/>
</dbReference>
<dbReference type="Gene3D" id="3.30.420.10">
    <property type="entry name" value="Ribonuclease H-like superfamily/Ribonuclease H"/>
    <property type="match status" value="1"/>
</dbReference>
<dbReference type="InterPro" id="IPR002562">
    <property type="entry name" value="3'-5'_exonuclease_dom"/>
</dbReference>